<dbReference type="InterPro" id="IPR036412">
    <property type="entry name" value="HAD-like_sf"/>
</dbReference>
<dbReference type="GO" id="GO:0016787">
    <property type="term" value="F:hydrolase activity"/>
    <property type="evidence" value="ECO:0007669"/>
    <property type="project" value="UniProtKB-KW"/>
</dbReference>
<reference evidence="6" key="1">
    <citation type="journal article" date="2022" name="Environ. Microbiol.">
        <title>Geoalkalibacter halelectricus SAP #1 sp. nov. possessing extracellular electron transfer and mineral#reducing capabilities from a haloalkaline environment.</title>
        <authorList>
            <person name="Yadav S."/>
            <person name="Singh R."/>
            <person name="Sundharam S.S."/>
            <person name="Chaudhary S."/>
            <person name="Krishnamurthi S."/>
            <person name="Patil S.A."/>
        </authorList>
    </citation>
    <scope>NUCLEOTIDE SEQUENCE</scope>
    <source>
        <strain evidence="6">SAP-1</strain>
    </source>
</reference>
<dbReference type="Proteomes" id="UP001060414">
    <property type="component" value="Chromosome"/>
</dbReference>
<gene>
    <name evidence="6" type="ORF">L9S41_12825</name>
</gene>
<dbReference type="Gene3D" id="3.40.50.1000">
    <property type="entry name" value="HAD superfamily/HAD-like"/>
    <property type="match status" value="2"/>
</dbReference>
<dbReference type="Pfam" id="PF13344">
    <property type="entry name" value="Hydrolase_6"/>
    <property type="match status" value="1"/>
</dbReference>
<keyword evidence="6" id="KW-0378">Hydrolase</keyword>
<organism evidence="6 7">
    <name type="scientific">Geoalkalibacter halelectricus</name>
    <dbReference type="NCBI Taxonomy" id="2847045"/>
    <lineage>
        <taxon>Bacteria</taxon>
        <taxon>Pseudomonadati</taxon>
        <taxon>Thermodesulfobacteriota</taxon>
        <taxon>Desulfuromonadia</taxon>
        <taxon>Desulfuromonadales</taxon>
        <taxon>Geoalkalibacteraceae</taxon>
        <taxon>Geoalkalibacter</taxon>
    </lineage>
</organism>
<name>A0ABY5ZHK5_9BACT</name>
<dbReference type="SUPFAM" id="SSF56784">
    <property type="entry name" value="HAD-like"/>
    <property type="match status" value="1"/>
</dbReference>
<dbReference type="InterPro" id="IPR006355">
    <property type="entry name" value="LHPP/HDHD2"/>
</dbReference>
<dbReference type="Pfam" id="PF13242">
    <property type="entry name" value="Hydrolase_like"/>
    <property type="match status" value="1"/>
</dbReference>
<dbReference type="NCBIfam" id="TIGR01460">
    <property type="entry name" value="HAD-SF-IIA"/>
    <property type="match status" value="1"/>
</dbReference>
<keyword evidence="3" id="KW-0479">Metal-binding</keyword>
<dbReference type="InterPro" id="IPR023214">
    <property type="entry name" value="HAD_sf"/>
</dbReference>
<sequence>MPFELWRQDDHGHRYLVGVFAERRHAEEKMRHLTRVPHKQMYWIQGGADAAVGRQSTMTKGVLIDLSGTVHQGEKEIPGAVAAVRRLQQSGLGLRFVTNTSRMTGRMLQELLGKLGLEVPDAHIFSAPRAMHGYLREKNLRPFLLVHPRLREEFADLCQENPNAVVIGLAEEEFHYANLNAAFRLLLAGAPLLSLGRTRYFEGESGLQLDAGPFVTALEYAAGTQARVLGKPAREFFLAAAAELDLQPAEVVMIGDDAASDVGGALAAGLRAILVRTGKYRRGDEDKIGQPGGRVAKDLAAAAAMILRENEEDSAPRSHA</sequence>
<evidence type="ECO:0000256" key="4">
    <source>
        <dbReference type="ARBA" id="ARBA00022842"/>
    </source>
</evidence>
<evidence type="ECO:0000256" key="3">
    <source>
        <dbReference type="ARBA" id="ARBA00022723"/>
    </source>
</evidence>
<evidence type="ECO:0000256" key="1">
    <source>
        <dbReference type="ARBA" id="ARBA00001946"/>
    </source>
</evidence>
<comment type="similarity">
    <text evidence="2">Belongs to the HAD-like hydrolase superfamily.</text>
</comment>
<comment type="cofactor">
    <cofactor evidence="1">
        <name>Mg(2+)</name>
        <dbReference type="ChEBI" id="CHEBI:18420"/>
    </cofactor>
</comment>
<keyword evidence="4" id="KW-0460">Magnesium</keyword>
<dbReference type="NCBIfam" id="TIGR01458">
    <property type="entry name" value="HAD-SF-IIA-hyp3"/>
    <property type="match status" value="1"/>
</dbReference>
<dbReference type="PANTHER" id="PTHR19288">
    <property type="entry name" value="4-NITROPHENYLPHOSPHATASE-RELATED"/>
    <property type="match status" value="1"/>
</dbReference>
<evidence type="ECO:0000256" key="2">
    <source>
        <dbReference type="ARBA" id="ARBA00007958"/>
    </source>
</evidence>
<dbReference type="InterPro" id="IPR006357">
    <property type="entry name" value="HAD-SF_hydro_IIA"/>
</dbReference>
<dbReference type="RefSeq" id="WP_260746912.1">
    <property type="nucleotide sequence ID" value="NZ_CP092109.1"/>
</dbReference>
<dbReference type="PANTHER" id="PTHR19288:SF46">
    <property type="entry name" value="HALOACID DEHALOGENASE-LIKE HYDROLASE DOMAIN-CONTAINING PROTEIN 2"/>
    <property type="match status" value="1"/>
</dbReference>
<protein>
    <recommendedName>
        <fullName evidence="5">Haloacid dehalogenase-like hydrolase domain-containing protein 2</fullName>
    </recommendedName>
</protein>
<accession>A0ABY5ZHK5</accession>
<keyword evidence="7" id="KW-1185">Reference proteome</keyword>
<evidence type="ECO:0000313" key="7">
    <source>
        <dbReference type="Proteomes" id="UP001060414"/>
    </source>
</evidence>
<evidence type="ECO:0000313" key="6">
    <source>
        <dbReference type="EMBL" id="UWZ78558.1"/>
    </source>
</evidence>
<proteinExistence type="inferred from homology"/>
<dbReference type="EMBL" id="CP092109">
    <property type="protein sequence ID" value="UWZ78558.1"/>
    <property type="molecule type" value="Genomic_DNA"/>
</dbReference>
<evidence type="ECO:0000256" key="5">
    <source>
        <dbReference type="ARBA" id="ARBA00039666"/>
    </source>
</evidence>